<reference evidence="7 8" key="1">
    <citation type="submission" date="2020-07" db="EMBL/GenBank/DDBJ databases">
        <title>Stappia sp., F7233, whole genome shotgun sequencing project.</title>
        <authorList>
            <person name="Jiang S."/>
            <person name="Liu Z.W."/>
            <person name="Du Z.J."/>
        </authorList>
    </citation>
    <scope>NUCLEOTIDE SEQUENCE [LARGE SCALE GENOMIC DNA]</scope>
    <source>
        <strain evidence="7 8">F7233</strain>
    </source>
</reference>
<feature type="transmembrane region" description="Helical" evidence="6">
    <location>
        <begin position="127"/>
        <end position="144"/>
    </location>
</feature>
<dbReference type="PANTHER" id="PTHR33529">
    <property type="entry name" value="SLR0882 PROTEIN-RELATED"/>
    <property type="match status" value="1"/>
</dbReference>
<sequence length="399" mass="43047">MSMAFYPVRSERRSLAARLLTITGIAGRRALRLYLSAAGLVMMLFLVTAWSIDLAKNFDEVAEVAAASDSAMALVLTEYLFYRGVDIVTRLLPVACFIGLFVAEFWRLNRLESTILAAAGRSPLQTLTVVAVFGLIVGALQLGLEQTWRPSAVFAQVDLGAGSYAKRFKRGLTGGARWFVVGSDVLKARVKSDDEPELEDVELYRGATDGSLKDVIIARRAVPTGIPDIWQLSDVAHWGPLPQEKGEERSGSSPFYLLSHYKSLELRLQLLPVQLTYYGVPAFYLPSDALTGIDAARYAVKKAEIESAQARRVAAAFLPGSFALLGASLAPIAGAGRVRSLRKILLLVMCGYVALVTLKVFWALGELGTVPATVAAWTAIVAALGGTALAVLRQMRPAA</sequence>
<keyword evidence="2" id="KW-1003">Cell membrane</keyword>
<evidence type="ECO:0000256" key="4">
    <source>
        <dbReference type="ARBA" id="ARBA00022989"/>
    </source>
</evidence>
<comment type="subcellular location">
    <subcellularLocation>
        <location evidence="1">Cell membrane</location>
        <topology evidence="1">Multi-pass membrane protein</topology>
    </subcellularLocation>
</comment>
<dbReference type="InterPro" id="IPR005495">
    <property type="entry name" value="LptG/LptF_permease"/>
</dbReference>
<feature type="transmembrane region" description="Helical" evidence="6">
    <location>
        <begin position="33"/>
        <end position="52"/>
    </location>
</feature>
<evidence type="ECO:0000313" key="8">
    <source>
        <dbReference type="Proteomes" id="UP000541109"/>
    </source>
</evidence>
<organism evidence="7 8">
    <name type="scientific">Stappia albiluteola</name>
    <dbReference type="NCBI Taxonomy" id="2758565"/>
    <lineage>
        <taxon>Bacteria</taxon>
        <taxon>Pseudomonadati</taxon>
        <taxon>Pseudomonadota</taxon>
        <taxon>Alphaproteobacteria</taxon>
        <taxon>Hyphomicrobiales</taxon>
        <taxon>Stappiaceae</taxon>
        <taxon>Stappia</taxon>
    </lineage>
</organism>
<evidence type="ECO:0000256" key="3">
    <source>
        <dbReference type="ARBA" id="ARBA00022692"/>
    </source>
</evidence>
<dbReference type="Proteomes" id="UP000541109">
    <property type="component" value="Unassembled WGS sequence"/>
</dbReference>
<evidence type="ECO:0000256" key="2">
    <source>
        <dbReference type="ARBA" id="ARBA00022475"/>
    </source>
</evidence>
<feature type="transmembrane region" description="Helical" evidence="6">
    <location>
        <begin position="87"/>
        <end position="106"/>
    </location>
</feature>
<feature type="transmembrane region" description="Helical" evidence="6">
    <location>
        <begin position="344"/>
        <end position="364"/>
    </location>
</feature>
<comment type="caution">
    <text evidence="7">The sequence shown here is derived from an EMBL/GenBank/DDBJ whole genome shotgun (WGS) entry which is preliminary data.</text>
</comment>
<dbReference type="GO" id="GO:0015920">
    <property type="term" value="P:lipopolysaccharide transport"/>
    <property type="evidence" value="ECO:0007669"/>
    <property type="project" value="TreeGrafter"/>
</dbReference>
<evidence type="ECO:0000313" key="7">
    <source>
        <dbReference type="EMBL" id="MBA5778737.1"/>
    </source>
</evidence>
<proteinExistence type="predicted"/>
<name>A0A839AIZ6_9HYPH</name>
<keyword evidence="5 6" id="KW-0472">Membrane</keyword>
<dbReference type="GO" id="GO:0043190">
    <property type="term" value="C:ATP-binding cassette (ABC) transporter complex"/>
    <property type="evidence" value="ECO:0007669"/>
    <property type="project" value="TreeGrafter"/>
</dbReference>
<dbReference type="Pfam" id="PF03739">
    <property type="entry name" value="LptF_LptG"/>
    <property type="match status" value="1"/>
</dbReference>
<feature type="transmembrane region" description="Helical" evidence="6">
    <location>
        <begin position="313"/>
        <end position="332"/>
    </location>
</feature>
<evidence type="ECO:0000256" key="6">
    <source>
        <dbReference type="SAM" id="Phobius"/>
    </source>
</evidence>
<gene>
    <name evidence="7" type="ORF">H2509_16555</name>
</gene>
<evidence type="ECO:0000256" key="5">
    <source>
        <dbReference type="ARBA" id="ARBA00023136"/>
    </source>
</evidence>
<dbReference type="EMBL" id="JACFXV010000064">
    <property type="protein sequence ID" value="MBA5778737.1"/>
    <property type="molecule type" value="Genomic_DNA"/>
</dbReference>
<feature type="transmembrane region" description="Helical" evidence="6">
    <location>
        <begin position="370"/>
        <end position="392"/>
    </location>
</feature>
<evidence type="ECO:0000256" key="1">
    <source>
        <dbReference type="ARBA" id="ARBA00004651"/>
    </source>
</evidence>
<keyword evidence="8" id="KW-1185">Reference proteome</keyword>
<dbReference type="AlphaFoldDB" id="A0A839AIZ6"/>
<dbReference type="PANTHER" id="PTHR33529:SF2">
    <property type="entry name" value="LIPOPOLYSACCHARIDE EXPORT SYSTEM PERMEASE PROTEIN LPTG"/>
    <property type="match status" value="1"/>
</dbReference>
<protein>
    <submittedName>
        <fullName evidence="7">LptF/LptG family permease</fullName>
    </submittedName>
</protein>
<accession>A0A839AIZ6</accession>
<keyword evidence="4 6" id="KW-1133">Transmembrane helix</keyword>
<keyword evidence="3 6" id="KW-0812">Transmembrane</keyword>
<dbReference type="RefSeq" id="WP_182167344.1">
    <property type="nucleotide sequence ID" value="NZ_JACFXV010000064.1"/>
</dbReference>